<keyword evidence="3" id="KW-0488">Methylation</keyword>
<evidence type="ECO:0000256" key="10">
    <source>
        <dbReference type="SAM" id="Phobius"/>
    </source>
</evidence>
<dbReference type="PROSITE" id="PS50111">
    <property type="entry name" value="CHEMOTAXIS_TRANSDUC_2"/>
    <property type="match status" value="1"/>
</dbReference>
<dbReference type="SMART" id="SM00283">
    <property type="entry name" value="MA"/>
    <property type="match status" value="1"/>
</dbReference>
<dbReference type="OrthoDB" id="9806477at2"/>
<evidence type="ECO:0000313" key="12">
    <source>
        <dbReference type="EMBL" id="PTU74996.1"/>
    </source>
</evidence>
<evidence type="ECO:0000313" key="13">
    <source>
        <dbReference type="Proteomes" id="UP000244064"/>
    </source>
</evidence>
<evidence type="ECO:0000256" key="7">
    <source>
        <dbReference type="ARBA" id="ARBA00023224"/>
    </source>
</evidence>
<keyword evidence="13" id="KW-1185">Reference proteome</keyword>
<dbReference type="Proteomes" id="UP000244064">
    <property type="component" value="Unassembled WGS sequence"/>
</dbReference>
<dbReference type="InterPro" id="IPR004089">
    <property type="entry name" value="MCPsignal_dom"/>
</dbReference>
<evidence type="ECO:0000256" key="8">
    <source>
        <dbReference type="ARBA" id="ARBA00029447"/>
    </source>
</evidence>
<gene>
    <name evidence="12" type="ORF">DBO85_06960</name>
</gene>
<dbReference type="GO" id="GO:0005886">
    <property type="term" value="C:plasma membrane"/>
    <property type="evidence" value="ECO:0007669"/>
    <property type="project" value="UniProtKB-SubCell"/>
</dbReference>
<protein>
    <submittedName>
        <fullName evidence="12">Chemotaxis protein</fullName>
    </submittedName>
</protein>
<sequence length="381" mass="41197">MKWLTYPAFLLLRELGLVGMLRTLLAIAVASMAITLAVPALPAAPLWAAFAYLAIASLWLLLQEIGQLQRNCEDPAQHGAQHGGQQPASAAECLLLQPVSRSFQQWLSREQRQQQLLQQRLDEISHSSHELEQSAALVTRNAEGQSESATVAAAAVEQLNVSIVQVAALADESRQTSVVASDQLAEGIEQLTNLVRQVSEMAQQAITTNDLILQLNSNSRTINEMSGTIRAIASQTNLLALNAAIEAARAGESGRGFAVVADEVRRLALHSQESAAEISRNIDSVQQHIRDATVKVSDLTELAHHSADRSEAVRSLLDQVQQRTLQLTNQVDQVAVSTEQQGKAVAEIAELADRVRQGNADNLQAADQARTIAHHLARLTG</sequence>
<dbReference type="PRINTS" id="PR00260">
    <property type="entry name" value="CHEMTRNSDUCR"/>
</dbReference>
<accession>A0A2T5PB72</accession>
<evidence type="ECO:0000256" key="4">
    <source>
        <dbReference type="ARBA" id="ARBA00022692"/>
    </source>
</evidence>
<evidence type="ECO:0000256" key="2">
    <source>
        <dbReference type="ARBA" id="ARBA00022475"/>
    </source>
</evidence>
<reference evidence="12 13" key="1">
    <citation type="submission" date="2018-04" db="EMBL/GenBank/DDBJ databases">
        <title>Pseudomonas sp. nov., isolated from mangrove soil.</title>
        <authorList>
            <person name="Chen C."/>
        </authorList>
    </citation>
    <scope>NUCLEOTIDE SEQUENCE [LARGE SCALE GENOMIC DNA]</scope>
    <source>
        <strain evidence="12 13">TC-11</strain>
    </source>
</reference>
<keyword evidence="5 10" id="KW-1133">Transmembrane helix</keyword>
<keyword evidence="4 10" id="KW-0812">Transmembrane</keyword>
<name>A0A2T5PB72_9PSED</name>
<evidence type="ECO:0000256" key="9">
    <source>
        <dbReference type="PROSITE-ProRule" id="PRU00284"/>
    </source>
</evidence>
<dbReference type="PANTHER" id="PTHR32089">
    <property type="entry name" value="METHYL-ACCEPTING CHEMOTAXIS PROTEIN MCPB"/>
    <property type="match status" value="1"/>
</dbReference>
<proteinExistence type="inferred from homology"/>
<evidence type="ECO:0000256" key="6">
    <source>
        <dbReference type="ARBA" id="ARBA00023136"/>
    </source>
</evidence>
<keyword evidence="6 10" id="KW-0472">Membrane</keyword>
<dbReference type="PANTHER" id="PTHR32089:SF119">
    <property type="entry name" value="METHYL-ACCEPTING CHEMOTAXIS PROTEIN CTPL"/>
    <property type="match status" value="1"/>
</dbReference>
<dbReference type="AlphaFoldDB" id="A0A2T5PB72"/>
<dbReference type="Gene3D" id="1.10.287.950">
    <property type="entry name" value="Methyl-accepting chemotaxis protein"/>
    <property type="match status" value="1"/>
</dbReference>
<comment type="similarity">
    <text evidence="8">Belongs to the methyl-accepting chemotaxis (MCP) protein family.</text>
</comment>
<organism evidence="12 13">
    <name type="scientific">Pseudomonas mangrovi</name>
    <dbReference type="NCBI Taxonomy" id="2161748"/>
    <lineage>
        <taxon>Bacteria</taxon>
        <taxon>Pseudomonadati</taxon>
        <taxon>Pseudomonadota</taxon>
        <taxon>Gammaproteobacteria</taxon>
        <taxon>Pseudomonadales</taxon>
        <taxon>Pseudomonadaceae</taxon>
        <taxon>Pseudomonas</taxon>
    </lineage>
</organism>
<feature type="domain" description="Methyl-accepting transducer" evidence="11">
    <location>
        <begin position="120"/>
        <end position="356"/>
    </location>
</feature>
<keyword evidence="7 9" id="KW-0807">Transducer</keyword>
<comment type="caution">
    <text evidence="12">The sequence shown here is derived from an EMBL/GenBank/DDBJ whole genome shotgun (WGS) entry which is preliminary data.</text>
</comment>
<dbReference type="EMBL" id="QASN01000013">
    <property type="protein sequence ID" value="PTU74996.1"/>
    <property type="molecule type" value="Genomic_DNA"/>
</dbReference>
<dbReference type="SUPFAM" id="SSF58104">
    <property type="entry name" value="Methyl-accepting chemotaxis protein (MCP) signaling domain"/>
    <property type="match status" value="1"/>
</dbReference>
<dbReference type="Pfam" id="PF00015">
    <property type="entry name" value="MCPsignal"/>
    <property type="match status" value="1"/>
</dbReference>
<evidence type="ECO:0000256" key="3">
    <source>
        <dbReference type="ARBA" id="ARBA00022481"/>
    </source>
</evidence>
<evidence type="ECO:0000259" key="11">
    <source>
        <dbReference type="PROSITE" id="PS50111"/>
    </source>
</evidence>
<keyword evidence="2" id="KW-1003">Cell membrane</keyword>
<dbReference type="InterPro" id="IPR004090">
    <property type="entry name" value="Chemotax_Me-accpt_rcpt"/>
</dbReference>
<feature type="transmembrane region" description="Helical" evidence="10">
    <location>
        <begin position="20"/>
        <end position="38"/>
    </location>
</feature>
<comment type="subcellular location">
    <subcellularLocation>
        <location evidence="1">Cell membrane</location>
        <topology evidence="1">Multi-pass membrane protein</topology>
    </subcellularLocation>
</comment>
<feature type="transmembrane region" description="Helical" evidence="10">
    <location>
        <begin position="44"/>
        <end position="62"/>
    </location>
</feature>
<evidence type="ECO:0000256" key="5">
    <source>
        <dbReference type="ARBA" id="ARBA00022989"/>
    </source>
</evidence>
<evidence type="ECO:0000256" key="1">
    <source>
        <dbReference type="ARBA" id="ARBA00004651"/>
    </source>
</evidence>
<dbReference type="GO" id="GO:0006935">
    <property type="term" value="P:chemotaxis"/>
    <property type="evidence" value="ECO:0007669"/>
    <property type="project" value="InterPro"/>
</dbReference>
<dbReference type="GO" id="GO:0004888">
    <property type="term" value="F:transmembrane signaling receptor activity"/>
    <property type="evidence" value="ECO:0007669"/>
    <property type="project" value="InterPro"/>
</dbReference>
<dbReference type="GO" id="GO:0007165">
    <property type="term" value="P:signal transduction"/>
    <property type="evidence" value="ECO:0007669"/>
    <property type="project" value="UniProtKB-KW"/>
</dbReference>